<sequence length="214" mass="24808">MKRAIYYLLVMIFGVSNANAKSEIGSYTLPITRHNITHSMVAYNFWSGEYPKPVIYVKPTHGRWSKISGYSSLRRANKREECTIKSGIYHPWSRDSISLINYYSIVPKIDYIAREDRYLEGLHIKRGSKLENELYLAEGSCRYLLNKKREIITTCIEDSSTFERIKRASHPREQWLYLKCREGNKIFVQDNDLLSQPNVTRGAISGYGKVTAPK</sequence>
<organism evidence="1">
    <name type="scientific">hydrothermal vent metagenome</name>
    <dbReference type="NCBI Taxonomy" id="652676"/>
    <lineage>
        <taxon>unclassified sequences</taxon>
        <taxon>metagenomes</taxon>
        <taxon>ecological metagenomes</taxon>
    </lineage>
</organism>
<dbReference type="EMBL" id="FPHC01000062">
    <property type="protein sequence ID" value="SFV60981.1"/>
    <property type="molecule type" value="Genomic_DNA"/>
</dbReference>
<protein>
    <submittedName>
        <fullName evidence="1">Uncharacterized protein</fullName>
    </submittedName>
</protein>
<proteinExistence type="predicted"/>
<dbReference type="AlphaFoldDB" id="A0A1W1C5K5"/>
<reference evidence="1" key="1">
    <citation type="submission" date="2016-10" db="EMBL/GenBank/DDBJ databases">
        <authorList>
            <person name="de Groot N.N."/>
        </authorList>
    </citation>
    <scope>NUCLEOTIDE SEQUENCE</scope>
</reference>
<accession>A0A1W1C5K5</accession>
<name>A0A1W1C5K5_9ZZZZ</name>
<gene>
    <name evidence="1" type="ORF">MNB_SV-6-1712</name>
</gene>
<evidence type="ECO:0000313" key="1">
    <source>
        <dbReference type="EMBL" id="SFV60981.1"/>
    </source>
</evidence>